<protein>
    <submittedName>
        <fullName evidence="2">Ribonuclease D</fullName>
    </submittedName>
</protein>
<sequence length="396" mass="44869">MESREKALPGQAKNMNNLAVPPYRLIRTNDDLKQFAGKIDREPFLAVDLEADSMFHYQEKVCLVQMAGNGENVVIDPLEVNDLAPLAPLFKNKRICKVFHGSDYDIRSLYRDFSIEINNLFDTQLASMYLGEKETSLGAVVNNRFGIQLDKRYQKKDWSQRPLPDGMIEYAASDVFYLIPLAKALMTELEAKGRLAWVVEECEYLSGVRPVENGDDPLFLRFRGAGRLQRRNLAVLEGLLQYRKDLAMKKDRPLFKVFSNTSLLKIANEMADTPQAMEAGRCLSPKQIRIHGNSLAEIVKQAKAIPSDKLPVYPRKRRPSVSPKVPDRVKAIKVWRDKIAEDLELDPALLFNKALLTAIAVKRPTTKKELAGIEGIRNWQVKDFGKDLLTVLSTVP</sequence>
<dbReference type="PANTHER" id="PTHR47649">
    <property type="entry name" value="RIBONUCLEASE D"/>
    <property type="match status" value="1"/>
</dbReference>
<dbReference type="PANTHER" id="PTHR47649:SF1">
    <property type="entry name" value="RIBONUCLEASE D"/>
    <property type="match status" value="1"/>
</dbReference>
<feature type="domain" description="HRDC" evidence="1">
    <location>
        <begin position="322"/>
        <end position="396"/>
    </location>
</feature>
<dbReference type="InterPro" id="IPR036397">
    <property type="entry name" value="RNaseH_sf"/>
</dbReference>
<dbReference type="SUPFAM" id="SSF53098">
    <property type="entry name" value="Ribonuclease H-like"/>
    <property type="match status" value="1"/>
</dbReference>
<dbReference type="GO" id="GO:0000166">
    <property type="term" value="F:nucleotide binding"/>
    <property type="evidence" value="ECO:0007669"/>
    <property type="project" value="InterPro"/>
</dbReference>
<dbReference type="Pfam" id="PF01612">
    <property type="entry name" value="DNA_pol_A_exo1"/>
    <property type="match status" value="1"/>
</dbReference>
<dbReference type="GO" id="GO:0006139">
    <property type="term" value="P:nucleobase-containing compound metabolic process"/>
    <property type="evidence" value="ECO:0007669"/>
    <property type="project" value="InterPro"/>
</dbReference>
<dbReference type="GO" id="GO:0003676">
    <property type="term" value="F:nucleic acid binding"/>
    <property type="evidence" value="ECO:0007669"/>
    <property type="project" value="InterPro"/>
</dbReference>
<evidence type="ECO:0000259" key="1">
    <source>
        <dbReference type="PROSITE" id="PS50967"/>
    </source>
</evidence>
<dbReference type="InterPro" id="IPR012337">
    <property type="entry name" value="RNaseH-like_sf"/>
</dbReference>
<dbReference type="Pfam" id="PF00570">
    <property type="entry name" value="HRDC"/>
    <property type="match status" value="2"/>
</dbReference>
<evidence type="ECO:0000313" key="3">
    <source>
        <dbReference type="Proteomes" id="UP000425960"/>
    </source>
</evidence>
<name>A0A5K7ZPP8_9BACT</name>
<feature type="domain" description="HRDC" evidence="1">
    <location>
        <begin position="229"/>
        <end position="309"/>
    </location>
</feature>
<proteinExistence type="predicted"/>
<organism evidence="2 3">
    <name type="scientific">Desulfosarcina ovata subsp. sediminis</name>
    <dbReference type="NCBI Taxonomy" id="885957"/>
    <lineage>
        <taxon>Bacteria</taxon>
        <taxon>Pseudomonadati</taxon>
        <taxon>Thermodesulfobacteriota</taxon>
        <taxon>Desulfobacteria</taxon>
        <taxon>Desulfobacterales</taxon>
        <taxon>Desulfosarcinaceae</taxon>
        <taxon>Desulfosarcina</taxon>
    </lineage>
</organism>
<dbReference type="PROSITE" id="PS50967">
    <property type="entry name" value="HRDC"/>
    <property type="match status" value="2"/>
</dbReference>
<dbReference type="EMBL" id="AP021876">
    <property type="protein sequence ID" value="BBO82667.1"/>
    <property type="molecule type" value="Genomic_DNA"/>
</dbReference>
<accession>A0A5K7ZPP8</accession>
<dbReference type="InterPro" id="IPR051086">
    <property type="entry name" value="RNase_D-like"/>
</dbReference>
<dbReference type="SMART" id="SM00474">
    <property type="entry name" value="35EXOc"/>
    <property type="match status" value="1"/>
</dbReference>
<evidence type="ECO:0000313" key="2">
    <source>
        <dbReference type="EMBL" id="BBO82667.1"/>
    </source>
</evidence>
<dbReference type="InterPro" id="IPR002121">
    <property type="entry name" value="HRDC_dom"/>
</dbReference>
<dbReference type="KEGG" id="dov:DSCO28_32330"/>
<dbReference type="SUPFAM" id="SSF47819">
    <property type="entry name" value="HRDC-like"/>
    <property type="match status" value="2"/>
</dbReference>
<reference evidence="2 3" key="1">
    <citation type="submission" date="2019-11" db="EMBL/GenBank/DDBJ databases">
        <title>Comparative genomics of hydrocarbon-degrading Desulfosarcina strains.</title>
        <authorList>
            <person name="Watanabe M."/>
            <person name="Kojima H."/>
            <person name="Fukui M."/>
        </authorList>
    </citation>
    <scope>NUCLEOTIDE SEQUENCE [LARGE SCALE GENOMIC DNA]</scope>
    <source>
        <strain evidence="2 3">28bB2T</strain>
    </source>
</reference>
<dbReference type="GO" id="GO:0008408">
    <property type="term" value="F:3'-5' exonuclease activity"/>
    <property type="evidence" value="ECO:0007669"/>
    <property type="project" value="InterPro"/>
</dbReference>
<dbReference type="Gene3D" id="1.10.150.80">
    <property type="entry name" value="HRDC domain"/>
    <property type="match status" value="2"/>
</dbReference>
<dbReference type="InterPro" id="IPR010997">
    <property type="entry name" value="HRDC-like_sf"/>
</dbReference>
<dbReference type="AlphaFoldDB" id="A0A5K7ZPP8"/>
<dbReference type="CDD" id="cd06142">
    <property type="entry name" value="RNaseD_exo"/>
    <property type="match status" value="1"/>
</dbReference>
<dbReference type="SMART" id="SM00341">
    <property type="entry name" value="HRDC"/>
    <property type="match status" value="2"/>
</dbReference>
<dbReference type="InterPro" id="IPR002562">
    <property type="entry name" value="3'-5'_exonuclease_dom"/>
</dbReference>
<dbReference type="InterPro" id="IPR044876">
    <property type="entry name" value="HRDC_dom_sf"/>
</dbReference>
<dbReference type="Proteomes" id="UP000425960">
    <property type="component" value="Chromosome"/>
</dbReference>
<gene>
    <name evidence="2" type="ORF">DSCO28_32330</name>
</gene>
<dbReference type="Gene3D" id="3.30.420.10">
    <property type="entry name" value="Ribonuclease H-like superfamily/Ribonuclease H"/>
    <property type="match status" value="1"/>
</dbReference>